<keyword evidence="9" id="KW-0472">Membrane</keyword>
<comment type="similarity">
    <text evidence="2 11">Belongs to the sodium:solute symporter (SSF) (TC 2.A.21) family.</text>
</comment>
<dbReference type="RefSeq" id="WP_109323172.1">
    <property type="nucleotide sequence ID" value="NZ_CP029346.1"/>
</dbReference>
<evidence type="ECO:0000256" key="11">
    <source>
        <dbReference type="RuleBase" id="RU362091"/>
    </source>
</evidence>
<dbReference type="PANTHER" id="PTHR42985:SF47">
    <property type="entry name" value="INTEGRAL MEMBRANE TRANSPORT PROTEIN"/>
    <property type="match status" value="1"/>
</dbReference>
<dbReference type="EMBL" id="CP029346">
    <property type="protein sequence ID" value="AWL09491.1"/>
    <property type="molecule type" value="Genomic_DNA"/>
</dbReference>
<reference evidence="13" key="1">
    <citation type="submission" date="2018-05" db="EMBL/GenBank/DDBJ databases">
        <title>Pseudarcicella sp. HME7025 Genome sequencing and assembly.</title>
        <authorList>
            <person name="Kim H."/>
            <person name="Kang H."/>
            <person name="Joh K."/>
        </authorList>
    </citation>
    <scope>NUCLEOTIDE SEQUENCE [LARGE SCALE GENOMIC DNA]</scope>
    <source>
        <strain evidence="13">HME7025</strain>
    </source>
</reference>
<dbReference type="AlphaFoldDB" id="A0A2S2DVR2"/>
<evidence type="ECO:0000313" key="12">
    <source>
        <dbReference type="EMBL" id="AWL09491.1"/>
    </source>
</evidence>
<evidence type="ECO:0000256" key="3">
    <source>
        <dbReference type="ARBA" id="ARBA00022448"/>
    </source>
</evidence>
<keyword evidence="6" id="KW-1133">Transmembrane helix</keyword>
<evidence type="ECO:0000256" key="7">
    <source>
        <dbReference type="ARBA" id="ARBA00023053"/>
    </source>
</evidence>
<dbReference type="KEGG" id="psez:HME7025_01638"/>
<evidence type="ECO:0000256" key="6">
    <source>
        <dbReference type="ARBA" id="ARBA00022989"/>
    </source>
</evidence>
<comment type="subcellular location">
    <subcellularLocation>
        <location evidence="1">Cell membrane</location>
        <topology evidence="1">Multi-pass membrane protein</topology>
    </subcellularLocation>
</comment>
<evidence type="ECO:0000313" key="13">
    <source>
        <dbReference type="Proteomes" id="UP000245468"/>
    </source>
</evidence>
<keyword evidence="5" id="KW-0812">Transmembrane</keyword>
<dbReference type="InterPro" id="IPR038377">
    <property type="entry name" value="Na/Glc_symporter_sf"/>
</dbReference>
<keyword evidence="13" id="KW-1185">Reference proteome</keyword>
<dbReference type="Proteomes" id="UP000245468">
    <property type="component" value="Chromosome"/>
</dbReference>
<evidence type="ECO:0000256" key="1">
    <source>
        <dbReference type="ARBA" id="ARBA00004651"/>
    </source>
</evidence>
<keyword evidence="10" id="KW-0739">Sodium transport</keyword>
<organism evidence="12 13">
    <name type="scientific">Aquirufa nivalisilvae</name>
    <dbReference type="NCBI Taxonomy" id="2516557"/>
    <lineage>
        <taxon>Bacteria</taxon>
        <taxon>Pseudomonadati</taxon>
        <taxon>Bacteroidota</taxon>
        <taxon>Cytophagia</taxon>
        <taxon>Cytophagales</taxon>
        <taxon>Flectobacillaceae</taxon>
        <taxon>Aquirufa</taxon>
    </lineage>
</organism>
<dbReference type="PANTHER" id="PTHR42985">
    <property type="entry name" value="SODIUM-COUPLED MONOCARBOXYLATE TRANSPORTER"/>
    <property type="match status" value="1"/>
</dbReference>
<dbReference type="InterPro" id="IPR001734">
    <property type="entry name" value="Na/solute_symporter"/>
</dbReference>
<evidence type="ECO:0000256" key="5">
    <source>
        <dbReference type="ARBA" id="ARBA00022692"/>
    </source>
</evidence>
<dbReference type="GO" id="GO:0006814">
    <property type="term" value="P:sodium ion transport"/>
    <property type="evidence" value="ECO:0007669"/>
    <property type="project" value="UniProtKB-KW"/>
</dbReference>
<dbReference type="OrthoDB" id="891563at2"/>
<protein>
    <submittedName>
        <fullName evidence="12">Sodium/iodide cotransporter</fullName>
    </submittedName>
</protein>
<dbReference type="GO" id="GO:0005886">
    <property type="term" value="C:plasma membrane"/>
    <property type="evidence" value="ECO:0007669"/>
    <property type="project" value="UniProtKB-SubCell"/>
</dbReference>
<name>A0A2S2DVR2_9BACT</name>
<dbReference type="InterPro" id="IPR051163">
    <property type="entry name" value="Sodium:Solute_Symporter_SSF"/>
</dbReference>
<evidence type="ECO:0000256" key="8">
    <source>
        <dbReference type="ARBA" id="ARBA00023065"/>
    </source>
</evidence>
<accession>A0A2S2DVR2</accession>
<evidence type="ECO:0000256" key="10">
    <source>
        <dbReference type="ARBA" id="ARBA00023201"/>
    </source>
</evidence>
<dbReference type="Pfam" id="PF00474">
    <property type="entry name" value="SSF"/>
    <property type="match status" value="1"/>
</dbReference>
<keyword evidence="8" id="KW-0406">Ion transport</keyword>
<dbReference type="CDD" id="cd10326">
    <property type="entry name" value="SLC5sbd_NIS-like"/>
    <property type="match status" value="1"/>
</dbReference>
<dbReference type="PROSITE" id="PS50283">
    <property type="entry name" value="NA_SOLUT_SYMP_3"/>
    <property type="match status" value="1"/>
</dbReference>
<keyword evidence="7" id="KW-0915">Sodium</keyword>
<keyword evidence="4" id="KW-1003">Cell membrane</keyword>
<dbReference type="Gene3D" id="1.20.1730.10">
    <property type="entry name" value="Sodium/glucose cotransporter"/>
    <property type="match status" value="1"/>
</dbReference>
<evidence type="ECO:0000256" key="4">
    <source>
        <dbReference type="ARBA" id="ARBA00022475"/>
    </source>
</evidence>
<dbReference type="GO" id="GO:0015293">
    <property type="term" value="F:symporter activity"/>
    <property type="evidence" value="ECO:0007669"/>
    <property type="project" value="TreeGrafter"/>
</dbReference>
<proteinExistence type="inferred from homology"/>
<evidence type="ECO:0000256" key="9">
    <source>
        <dbReference type="ARBA" id="ARBA00023136"/>
    </source>
</evidence>
<evidence type="ECO:0000256" key="2">
    <source>
        <dbReference type="ARBA" id="ARBA00006434"/>
    </source>
</evidence>
<sequence length="478" mass="53579">MSVTLAGGILAIYFGLLLIISYITSKGADTHAFFTANRQSPWWLVAFGMIGTSISGLTFISVPGAVGKTSFTYYQLILGHSFGYLTIALVLMPLYYRLNLISIYGYLESRFGFWSYKTGSAFFLLSRTIGSAARLYLAVNVLQIAIFAPIGVPFGLTVFISILLIWLYTHRGGVKTIIWTDTLQTLFLLIALFITIFLVGQQMNMGFMDMVHTISDSKYSHMFEWDWKNTHFFGKDFLAGVFIAIVMTGLDQDLMQKNLTCKSIGEAQKNMFWFYWVLLLINLLFLSLGALLYIYAQSKNIAIPAQTDNLYPMLALNGHFGTLAAVTFLLGIIAASYASSDSALTALTTSFCIDFLRIEKFQEQKRHKIKHYVHLGFSALFFVVIGLFHIFNNQELISAVFNLAGYTYGPLLGLFSFGLFTKTQVKDKWVPIICVASPIITFLLEWQSQALFGGFGFAKLILNGAICFALLWAIRIKK</sequence>
<keyword evidence="3" id="KW-0813">Transport</keyword>
<gene>
    <name evidence="12" type="ORF">HME7025_01638</name>
</gene>